<proteinExistence type="predicted"/>
<reference evidence="3 4" key="1">
    <citation type="submission" date="2018-11" db="EMBL/GenBank/DDBJ databases">
        <title>Photobacterium sp. BEI247 sp. nov., a marine bacterium isolated from Yongle Blue Hole in the South China Sea.</title>
        <authorList>
            <person name="Wang X."/>
        </authorList>
    </citation>
    <scope>NUCLEOTIDE SEQUENCE [LARGE SCALE GENOMIC DNA]</scope>
    <source>
        <strain evidence="4">BEI247</strain>
    </source>
</reference>
<dbReference type="OrthoDB" id="5814640at2"/>
<protein>
    <submittedName>
        <fullName evidence="3">Uncharacterized protein</fullName>
    </submittedName>
</protein>
<feature type="chain" id="PRO_5019002778" evidence="2">
    <location>
        <begin position="40"/>
        <end position="188"/>
    </location>
</feature>
<dbReference type="EMBL" id="RJLM01000001">
    <property type="protein sequence ID" value="RWX57506.1"/>
    <property type="molecule type" value="Genomic_DNA"/>
</dbReference>
<feature type="signal peptide" evidence="2">
    <location>
        <begin position="1"/>
        <end position="39"/>
    </location>
</feature>
<keyword evidence="2" id="KW-0732">Signal</keyword>
<dbReference type="AlphaFoldDB" id="A0A444JWQ7"/>
<dbReference type="Proteomes" id="UP000287563">
    <property type="component" value="Unassembled WGS sequence"/>
</dbReference>
<organism evidence="3 4">
    <name type="scientific">Photobacterium chitinilyticum</name>
    <dbReference type="NCBI Taxonomy" id="2485123"/>
    <lineage>
        <taxon>Bacteria</taxon>
        <taxon>Pseudomonadati</taxon>
        <taxon>Pseudomonadota</taxon>
        <taxon>Gammaproteobacteria</taxon>
        <taxon>Vibrionales</taxon>
        <taxon>Vibrionaceae</taxon>
        <taxon>Photobacterium</taxon>
    </lineage>
</organism>
<name>A0A444JWQ7_9GAMM</name>
<accession>A0A444JWQ7</accession>
<gene>
    <name evidence="3" type="ORF">EDI28_05665</name>
</gene>
<evidence type="ECO:0000313" key="4">
    <source>
        <dbReference type="Proteomes" id="UP000287563"/>
    </source>
</evidence>
<dbReference type="RefSeq" id="WP_128782812.1">
    <property type="nucleotide sequence ID" value="NZ_RJLM01000001.1"/>
</dbReference>
<keyword evidence="4" id="KW-1185">Reference proteome</keyword>
<feature type="coiled-coil region" evidence="1">
    <location>
        <begin position="68"/>
        <end position="95"/>
    </location>
</feature>
<keyword evidence="1" id="KW-0175">Coiled coil</keyword>
<evidence type="ECO:0000256" key="1">
    <source>
        <dbReference type="SAM" id="Coils"/>
    </source>
</evidence>
<sequence length="188" mass="21275">MHNIETLMKQSPSMKSWFIKMSLPLVLLSMMLLAPQVNASNVTANSPSAQKETVNRINAIQRDLTSIRQQTLQENPELAEQAKQLEGEFKKKADEIGYEPEEFIAKAQEIQEQVKDASLSEEERSELITEFAAAKQKMAEQRQAIIADKELMAMQDQLQKDMLVAMKAQDPKTEQLVEELSSLVKAIQ</sequence>
<evidence type="ECO:0000313" key="3">
    <source>
        <dbReference type="EMBL" id="RWX57506.1"/>
    </source>
</evidence>
<comment type="caution">
    <text evidence="3">The sequence shown here is derived from an EMBL/GenBank/DDBJ whole genome shotgun (WGS) entry which is preliminary data.</text>
</comment>
<evidence type="ECO:0000256" key="2">
    <source>
        <dbReference type="SAM" id="SignalP"/>
    </source>
</evidence>